<accession>A0ABN1U256</accession>
<dbReference type="Proteomes" id="UP001499987">
    <property type="component" value="Unassembled WGS sequence"/>
</dbReference>
<dbReference type="RefSeq" id="WP_344627105.1">
    <property type="nucleotide sequence ID" value="NZ_BAAALD010000089.1"/>
</dbReference>
<dbReference type="EMBL" id="BAAALD010000089">
    <property type="protein sequence ID" value="GAA1113623.1"/>
    <property type="molecule type" value="Genomic_DNA"/>
</dbReference>
<dbReference type="InterPro" id="IPR008949">
    <property type="entry name" value="Isoprenoid_synthase_dom_sf"/>
</dbReference>
<keyword evidence="2" id="KW-1185">Reference proteome</keyword>
<proteinExistence type="predicted"/>
<dbReference type="Gene3D" id="1.10.600.10">
    <property type="entry name" value="Farnesyl Diphosphate Synthase"/>
    <property type="match status" value="1"/>
</dbReference>
<name>A0ABN1U256_9ACTN</name>
<evidence type="ECO:0000313" key="2">
    <source>
        <dbReference type="Proteomes" id="UP001499987"/>
    </source>
</evidence>
<dbReference type="SUPFAM" id="SSF48576">
    <property type="entry name" value="Terpenoid synthases"/>
    <property type="match status" value="1"/>
</dbReference>
<dbReference type="Pfam" id="PF19086">
    <property type="entry name" value="Terpene_syn_C_2"/>
    <property type="match status" value="1"/>
</dbReference>
<evidence type="ECO:0008006" key="3">
    <source>
        <dbReference type="Google" id="ProtNLM"/>
    </source>
</evidence>
<comment type="caution">
    <text evidence="1">The sequence shown here is derived from an EMBL/GenBank/DDBJ whole genome shotgun (WGS) entry which is preliminary data.</text>
</comment>
<protein>
    <recommendedName>
        <fullName evidence="3">Terpene synthase</fullName>
    </recommendedName>
</protein>
<sequence length="359" mass="40397">MTDFHRPGLQPREALRADLTADALGFLRQYGLHPAPEAYLAHGYVDLCLKAWPTAGGLPLRLAVRWALWTWTTDDLLDGGLGADAPPDAIERLTHSLRRVGAGSEWPAPYEHPVVHALAELVRQTRAAMPDHWWQRYREQLDTWIVAARDKLMHYLRPGRTPTLREYLLLRPADGGMLLAAMWCELAGQCITPHWTDPVVHDLLDAFSTCGILTNDLAGGTGEGETFNAVAARMADDGLSLEQARREVSERLEAEERRFRWLYSAVRRGFPAEPLPEAGTATTNYPDLVLDTRRFALLLDQFRTALTAWTGTSARYPAPRPRHPARRALRNVLVSPARRTWRAVGRRSRRTRLNGDAVL</sequence>
<organism evidence="1 2">
    <name type="scientific">Kitasatospora arboriphila</name>
    <dbReference type="NCBI Taxonomy" id="258052"/>
    <lineage>
        <taxon>Bacteria</taxon>
        <taxon>Bacillati</taxon>
        <taxon>Actinomycetota</taxon>
        <taxon>Actinomycetes</taxon>
        <taxon>Kitasatosporales</taxon>
        <taxon>Streptomycetaceae</taxon>
        <taxon>Kitasatospora</taxon>
    </lineage>
</organism>
<gene>
    <name evidence="1" type="ORF">GCM10009663_63020</name>
</gene>
<reference evidence="1 2" key="1">
    <citation type="journal article" date="2019" name="Int. J. Syst. Evol. Microbiol.">
        <title>The Global Catalogue of Microorganisms (GCM) 10K type strain sequencing project: providing services to taxonomists for standard genome sequencing and annotation.</title>
        <authorList>
            <consortium name="The Broad Institute Genomics Platform"/>
            <consortium name="The Broad Institute Genome Sequencing Center for Infectious Disease"/>
            <person name="Wu L."/>
            <person name="Ma J."/>
        </authorList>
    </citation>
    <scope>NUCLEOTIDE SEQUENCE [LARGE SCALE GENOMIC DNA]</scope>
    <source>
        <strain evidence="1 2">JCM 13002</strain>
    </source>
</reference>
<evidence type="ECO:0000313" key="1">
    <source>
        <dbReference type="EMBL" id="GAA1113623.1"/>
    </source>
</evidence>